<accession>A0AA91T260</accession>
<comment type="caution">
    <text evidence="7">The sequence shown here is derived from an EMBL/GenBank/DDBJ whole genome shotgun (WGS) entry which is preliminary data.</text>
</comment>
<evidence type="ECO:0000313" key="8">
    <source>
        <dbReference type="Proteomes" id="UP000195602"/>
    </source>
</evidence>
<dbReference type="PANTHER" id="PTHR12703:SF4">
    <property type="entry name" value="TRANSMEMBRANE PROTEIN 33"/>
    <property type="match status" value="1"/>
</dbReference>
<proteinExistence type="inferred from homology"/>
<feature type="transmembrane region" description="Helical" evidence="6">
    <location>
        <begin position="99"/>
        <end position="123"/>
    </location>
</feature>
<protein>
    <submittedName>
        <fullName evidence="7">Nucleoporin</fullName>
    </submittedName>
</protein>
<evidence type="ECO:0000256" key="5">
    <source>
        <dbReference type="ARBA" id="ARBA00023136"/>
    </source>
</evidence>
<feature type="transmembrane region" description="Helical" evidence="6">
    <location>
        <begin position="30"/>
        <end position="48"/>
    </location>
</feature>
<evidence type="ECO:0000313" key="7">
    <source>
        <dbReference type="EMBL" id="OVF09063.1"/>
    </source>
</evidence>
<keyword evidence="4 6" id="KW-1133">Transmembrane helix</keyword>
<dbReference type="InterPro" id="IPR005344">
    <property type="entry name" value="TMEM33/Pom33"/>
</dbReference>
<dbReference type="GO" id="GO:0061024">
    <property type="term" value="P:membrane organization"/>
    <property type="evidence" value="ECO:0007669"/>
    <property type="project" value="TreeGrafter"/>
</dbReference>
<sequence>MSDAQQSTPKKATPTPPKQTLADLVKTLQFAWFVGHVVTFVATLMYALTYLRVFPSSYKFWYKLALAGVVESFGILVFQSVKKNGAKLSVLLSDDNVHYLLLGLGLFFFSPYVLLTLTVYILFSTFHVLSYAKHYLLPVLNIPETHPVSVKIGNFVAANNASSIQWAALLEVATLGWLFLRVLTFRSCSVIPFLLYVVFIKLRFEKSAFTRSAFKSLEMRVESSVNSLGNPKAKDIWIQVKGVFHKVALVHVAHDYTKEKST</sequence>
<comment type="subcellular location">
    <subcellularLocation>
        <location evidence="1">Membrane</location>
        <topology evidence="1">Multi-pass membrane protein</topology>
    </subcellularLocation>
</comment>
<gene>
    <name evidence="7" type="ORF">A9F13_06g02024</name>
</gene>
<dbReference type="GO" id="GO:0016020">
    <property type="term" value="C:membrane"/>
    <property type="evidence" value="ECO:0007669"/>
    <property type="project" value="UniProtKB-SubCell"/>
</dbReference>
<dbReference type="Pfam" id="PF03661">
    <property type="entry name" value="TMEM33_Pom33"/>
    <property type="match status" value="1"/>
</dbReference>
<dbReference type="EMBL" id="LYUB02000006">
    <property type="protein sequence ID" value="OVF09063.1"/>
    <property type="molecule type" value="Genomic_DNA"/>
</dbReference>
<keyword evidence="5 6" id="KW-0472">Membrane</keyword>
<reference evidence="7 8" key="1">
    <citation type="submission" date="2017-04" db="EMBL/GenBank/DDBJ databases">
        <title>Draft genome of the yeast Clavispora lusitaniae type strain CBS 6936.</title>
        <authorList>
            <person name="Durrens P."/>
            <person name="Klopp C."/>
            <person name="Biteau N."/>
            <person name="Fitton-Ouhabi V."/>
            <person name="Dementhon K."/>
            <person name="Accoceberry I."/>
            <person name="Sherman D.J."/>
            <person name="Noel T."/>
        </authorList>
    </citation>
    <scope>NUCLEOTIDE SEQUENCE [LARGE SCALE GENOMIC DNA]</scope>
    <source>
        <strain evidence="7 8">CBS 6936</strain>
    </source>
</reference>
<evidence type="ECO:0000256" key="2">
    <source>
        <dbReference type="ARBA" id="ARBA00007322"/>
    </source>
</evidence>
<dbReference type="GO" id="GO:0071786">
    <property type="term" value="P:endoplasmic reticulum tubular network organization"/>
    <property type="evidence" value="ECO:0007669"/>
    <property type="project" value="TreeGrafter"/>
</dbReference>
<evidence type="ECO:0000256" key="1">
    <source>
        <dbReference type="ARBA" id="ARBA00004141"/>
    </source>
</evidence>
<evidence type="ECO:0000256" key="6">
    <source>
        <dbReference type="SAM" id="Phobius"/>
    </source>
</evidence>
<feature type="transmembrane region" description="Helical" evidence="6">
    <location>
        <begin position="178"/>
        <end position="199"/>
    </location>
</feature>
<dbReference type="GO" id="GO:0005783">
    <property type="term" value="C:endoplasmic reticulum"/>
    <property type="evidence" value="ECO:0007669"/>
    <property type="project" value="TreeGrafter"/>
</dbReference>
<dbReference type="InterPro" id="IPR051645">
    <property type="entry name" value="PER33/POM33_regulator"/>
</dbReference>
<dbReference type="Proteomes" id="UP000195602">
    <property type="component" value="Unassembled WGS sequence"/>
</dbReference>
<evidence type="ECO:0000256" key="3">
    <source>
        <dbReference type="ARBA" id="ARBA00022692"/>
    </source>
</evidence>
<comment type="similarity">
    <text evidence="2">Belongs to the PER33/POM33 family.</text>
</comment>
<keyword evidence="3 6" id="KW-0812">Transmembrane</keyword>
<name>A0AA91T260_CLALS</name>
<organism evidence="7 8">
    <name type="scientific">Clavispora lusitaniae</name>
    <name type="common">Candida lusitaniae</name>
    <dbReference type="NCBI Taxonomy" id="36911"/>
    <lineage>
        <taxon>Eukaryota</taxon>
        <taxon>Fungi</taxon>
        <taxon>Dikarya</taxon>
        <taxon>Ascomycota</taxon>
        <taxon>Saccharomycotina</taxon>
        <taxon>Pichiomycetes</taxon>
        <taxon>Metschnikowiaceae</taxon>
        <taxon>Clavispora</taxon>
    </lineage>
</organism>
<evidence type="ECO:0000256" key="4">
    <source>
        <dbReference type="ARBA" id="ARBA00022989"/>
    </source>
</evidence>
<dbReference type="AlphaFoldDB" id="A0AA91T260"/>
<dbReference type="KEGG" id="clus:A9F13_06g02024"/>
<dbReference type="PANTHER" id="PTHR12703">
    <property type="entry name" value="TRANSMEMBRANE PROTEIN 33"/>
    <property type="match status" value="1"/>
</dbReference>
<dbReference type="OMA" id="RAYVWIT"/>
<feature type="transmembrane region" description="Helical" evidence="6">
    <location>
        <begin position="60"/>
        <end position="78"/>
    </location>
</feature>